<sequence length="121" mass="13094">TWTKLCKIKSYPALGGSPEQLETTDLEDETQTYVPGVQSMEAMEFTANYELEAYLAVKTKANTDLHYRVSMGKEGVDGVATWQGQHSVYINEGEVNGVREMTISVSPSTKIDVAAPAGSGS</sequence>
<dbReference type="InterPro" id="IPR014918">
    <property type="entry name" value="Phage_tail_3"/>
</dbReference>
<dbReference type="RefSeq" id="WP_072854902.1">
    <property type="nucleotide sequence ID" value="NZ_FQVI01000056.1"/>
</dbReference>
<dbReference type="OrthoDB" id="1778681at2"/>
<keyword evidence="2" id="KW-1185">Reference proteome</keyword>
<evidence type="ECO:0000313" key="2">
    <source>
        <dbReference type="Proteomes" id="UP000184245"/>
    </source>
</evidence>
<dbReference type="AlphaFoldDB" id="A0A1M5D541"/>
<reference evidence="1 2" key="1">
    <citation type="submission" date="2016-11" db="EMBL/GenBank/DDBJ databases">
        <authorList>
            <person name="Jaros S."/>
            <person name="Januszkiewicz K."/>
            <person name="Wedrychowicz H."/>
        </authorList>
    </citation>
    <scope>NUCLEOTIDE SEQUENCE [LARGE SCALE GENOMIC DNA]</scope>
    <source>
        <strain evidence="1 2">DSM 17459</strain>
    </source>
</reference>
<dbReference type="EMBL" id="FQVI01000056">
    <property type="protein sequence ID" value="SHF61975.1"/>
    <property type="molecule type" value="Genomic_DNA"/>
</dbReference>
<dbReference type="Gene3D" id="4.10.410.40">
    <property type="match status" value="1"/>
</dbReference>
<feature type="non-terminal residue" evidence="1">
    <location>
        <position position="1"/>
    </location>
</feature>
<organism evidence="1 2">
    <name type="scientific">Lactonifactor longoviformis DSM 17459</name>
    <dbReference type="NCBI Taxonomy" id="1122155"/>
    <lineage>
        <taxon>Bacteria</taxon>
        <taxon>Bacillati</taxon>
        <taxon>Bacillota</taxon>
        <taxon>Clostridia</taxon>
        <taxon>Eubacteriales</taxon>
        <taxon>Clostridiaceae</taxon>
        <taxon>Lactonifactor</taxon>
    </lineage>
</organism>
<dbReference type="Pfam" id="PF08813">
    <property type="entry name" value="Phage_tail_3"/>
    <property type="match status" value="1"/>
</dbReference>
<name>A0A1M5D541_9CLOT</name>
<gene>
    <name evidence="1" type="ORF">SAMN02745158_04415</name>
</gene>
<dbReference type="Proteomes" id="UP000184245">
    <property type="component" value="Unassembled WGS sequence"/>
</dbReference>
<accession>A0A1M5D541</accession>
<proteinExistence type="predicted"/>
<protein>
    <submittedName>
        <fullName evidence="1">Phage tail tube protein, TTP</fullName>
    </submittedName>
</protein>
<evidence type="ECO:0000313" key="1">
    <source>
        <dbReference type="EMBL" id="SHF61975.1"/>
    </source>
</evidence>